<reference evidence="1" key="1">
    <citation type="submission" date="2021-06" db="EMBL/GenBank/DDBJ databases">
        <authorList>
            <person name="Kallberg Y."/>
            <person name="Tangrot J."/>
            <person name="Rosling A."/>
        </authorList>
    </citation>
    <scope>NUCLEOTIDE SEQUENCE</scope>
    <source>
        <strain evidence="1">MA461A</strain>
    </source>
</reference>
<keyword evidence="2" id="KW-1185">Reference proteome</keyword>
<dbReference type="Proteomes" id="UP000789920">
    <property type="component" value="Unassembled WGS sequence"/>
</dbReference>
<dbReference type="EMBL" id="CAJVQC010068743">
    <property type="protein sequence ID" value="CAG8808348.1"/>
    <property type="molecule type" value="Genomic_DNA"/>
</dbReference>
<sequence length="155" mass="17448">GILYGHNRGESYSTIARNIKCRKTTVHDILKHTEAGTTISLAYSAEEFDESCLVPTVGRSPGHMFWGCFSWHRLGPIILIHGHITGEVYTQLMRKYGISTIHQLVPNGKGIFQQDNAPSHKSRKAIDFFDNAGISILSWPPQSPDLNPLENFWQE</sequence>
<evidence type="ECO:0000313" key="1">
    <source>
        <dbReference type="EMBL" id="CAG8808348.1"/>
    </source>
</evidence>
<feature type="non-terminal residue" evidence="1">
    <location>
        <position position="155"/>
    </location>
</feature>
<proteinExistence type="predicted"/>
<feature type="non-terminal residue" evidence="1">
    <location>
        <position position="1"/>
    </location>
</feature>
<organism evidence="1 2">
    <name type="scientific">Racocetra persica</name>
    <dbReference type="NCBI Taxonomy" id="160502"/>
    <lineage>
        <taxon>Eukaryota</taxon>
        <taxon>Fungi</taxon>
        <taxon>Fungi incertae sedis</taxon>
        <taxon>Mucoromycota</taxon>
        <taxon>Glomeromycotina</taxon>
        <taxon>Glomeromycetes</taxon>
        <taxon>Diversisporales</taxon>
        <taxon>Gigasporaceae</taxon>
        <taxon>Racocetra</taxon>
    </lineage>
</organism>
<protein>
    <submittedName>
        <fullName evidence="1">30270_t:CDS:1</fullName>
    </submittedName>
</protein>
<comment type="caution">
    <text evidence="1">The sequence shown here is derived from an EMBL/GenBank/DDBJ whole genome shotgun (WGS) entry which is preliminary data.</text>
</comment>
<gene>
    <name evidence="1" type="ORF">RPERSI_LOCUS22601</name>
</gene>
<evidence type="ECO:0000313" key="2">
    <source>
        <dbReference type="Proteomes" id="UP000789920"/>
    </source>
</evidence>
<name>A0ACA9RTA2_9GLOM</name>
<accession>A0ACA9RTA2</accession>